<dbReference type="SUPFAM" id="SSF82199">
    <property type="entry name" value="SET domain"/>
    <property type="match status" value="1"/>
</dbReference>
<dbReference type="PANTHER" id="PTHR13271:SF34">
    <property type="entry name" value="N-LYSINE METHYLTRANSFERASE SETD6"/>
    <property type="match status" value="1"/>
</dbReference>
<dbReference type="PANTHER" id="PTHR13271">
    <property type="entry name" value="UNCHARACTERIZED PUTATIVE METHYLTRANSFERASE"/>
    <property type="match status" value="1"/>
</dbReference>
<organism evidence="1 2">
    <name type="scientific">Acer saccharum</name>
    <name type="common">Sugar maple</name>
    <dbReference type="NCBI Taxonomy" id="4024"/>
    <lineage>
        <taxon>Eukaryota</taxon>
        <taxon>Viridiplantae</taxon>
        <taxon>Streptophyta</taxon>
        <taxon>Embryophyta</taxon>
        <taxon>Tracheophyta</taxon>
        <taxon>Spermatophyta</taxon>
        <taxon>Magnoliopsida</taxon>
        <taxon>eudicotyledons</taxon>
        <taxon>Gunneridae</taxon>
        <taxon>Pentapetalae</taxon>
        <taxon>rosids</taxon>
        <taxon>malvids</taxon>
        <taxon>Sapindales</taxon>
        <taxon>Sapindaceae</taxon>
        <taxon>Hippocastanoideae</taxon>
        <taxon>Acereae</taxon>
        <taxon>Acer</taxon>
    </lineage>
</organism>
<dbReference type="EMBL" id="JAUESC010000002">
    <property type="protein sequence ID" value="KAK0604748.1"/>
    <property type="molecule type" value="Genomic_DNA"/>
</dbReference>
<dbReference type="CDD" id="cd10527">
    <property type="entry name" value="SET_LSMT"/>
    <property type="match status" value="1"/>
</dbReference>
<dbReference type="GO" id="GO:0005634">
    <property type="term" value="C:nucleus"/>
    <property type="evidence" value="ECO:0007669"/>
    <property type="project" value="TreeGrafter"/>
</dbReference>
<comment type="caution">
    <text evidence="1">The sequence shown here is derived from an EMBL/GenBank/DDBJ whole genome shotgun (WGS) entry which is preliminary data.</text>
</comment>
<reference evidence="1" key="2">
    <citation type="submission" date="2023-06" db="EMBL/GenBank/DDBJ databases">
        <authorList>
            <person name="Swenson N.G."/>
            <person name="Wegrzyn J.L."/>
            <person name="Mcevoy S.L."/>
        </authorList>
    </citation>
    <scope>NUCLEOTIDE SEQUENCE</scope>
    <source>
        <strain evidence="1">NS2018</strain>
        <tissue evidence="1">Leaf</tissue>
    </source>
</reference>
<accession>A0AA39TBA4</accession>
<evidence type="ECO:0000313" key="2">
    <source>
        <dbReference type="Proteomes" id="UP001168877"/>
    </source>
</evidence>
<evidence type="ECO:0000313" key="1">
    <source>
        <dbReference type="EMBL" id="KAK0604748.1"/>
    </source>
</evidence>
<name>A0AA39TBA4_ACESA</name>
<evidence type="ECO:0008006" key="3">
    <source>
        <dbReference type="Google" id="ProtNLM"/>
    </source>
</evidence>
<dbReference type="Proteomes" id="UP001168877">
    <property type="component" value="Unassembled WGS sequence"/>
</dbReference>
<proteinExistence type="predicted"/>
<reference evidence="1" key="1">
    <citation type="journal article" date="2022" name="Plant J.">
        <title>Strategies of tolerance reflected in two North American maple genomes.</title>
        <authorList>
            <person name="McEvoy S.L."/>
            <person name="Sezen U.U."/>
            <person name="Trouern-Trend A."/>
            <person name="McMahon S.M."/>
            <person name="Schaberg P.G."/>
            <person name="Yang J."/>
            <person name="Wegrzyn J.L."/>
            <person name="Swenson N.G."/>
        </authorList>
    </citation>
    <scope>NUCLEOTIDE SEQUENCE</scope>
    <source>
        <strain evidence="1">NS2018</strain>
    </source>
</reference>
<keyword evidence="2" id="KW-1185">Reference proteome</keyword>
<dbReference type="InterPro" id="IPR046341">
    <property type="entry name" value="SET_dom_sf"/>
</dbReference>
<dbReference type="GO" id="GO:0016279">
    <property type="term" value="F:protein-lysine N-methyltransferase activity"/>
    <property type="evidence" value="ECO:0007669"/>
    <property type="project" value="TreeGrafter"/>
</dbReference>
<protein>
    <recommendedName>
        <fullName evidence="3">SET domain-containing protein</fullName>
    </recommendedName>
</protein>
<dbReference type="Gene3D" id="3.90.1410.10">
    <property type="entry name" value="set domain protein methyltransferase, domain 1"/>
    <property type="match status" value="1"/>
</dbReference>
<sequence length="131" mass="14406">MASRRVRAFKRWMKSQGIEYSDALHFKDDTEQGISVMALCDLKEGDVVATIPKNACLTVKTSGAREIIEAAGLGGYLGLSVAIMYERSLGQDSPWSGYLQLLPDHESLPFLWSLDEVDSLLSGTELHKADS</sequence>
<gene>
    <name evidence="1" type="ORF">LWI29_019070</name>
</gene>
<dbReference type="InterPro" id="IPR050600">
    <property type="entry name" value="SETD3_SETD6_MTase"/>
</dbReference>
<dbReference type="AlphaFoldDB" id="A0AA39TBA4"/>